<evidence type="ECO:0000313" key="1">
    <source>
        <dbReference type="EMBL" id="RDI41136.1"/>
    </source>
</evidence>
<comment type="caution">
    <text evidence="1">The sequence shown here is derived from an EMBL/GenBank/DDBJ whole genome shotgun (WGS) entry which is preliminary data.</text>
</comment>
<organism evidence="1 2">
    <name type="scientific">Aquicella lusitana</name>
    <dbReference type="NCBI Taxonomy" id="254246"/>
    <lineage>
        <taxon>Bacteria</taxon>
        <taxon>Pseudomonadati</taxon>
        <taxon>Pseudomonadota</taxon>
        <taxon>Gammaproteobacteria</taxon>
        <taxon>Legionellales</taxon>
        <taxon>Coxiellaceae</taxon>
        <taxon>Aquicella</taxon>
    </lineage>
</organism>
<name>A0A370GD66_9COXI</name>
<gene>
    <name evidence="1" type="ORF">C8D86_12134</name>
</gene>
<keyword evidence="2" id="KW-1185">Reference proteome</keyword>
<sequence length="46" mass="5760">MIKFIIRKFVSPVQNIFDYFRRQRSNRLMMSYALNINQKTQKIHQR</sequence>
<dbReference type="EMBL" id="QQAX01000021">
    <property type="protein sequence ID" value="RDI41136.1"/>
    <property type="molecule type" value="Genomic_DNA"/>
</dbReference>
<protein>
    <submittedName>
        <fullName evidence="1">Uncharacterized protein</fullName>
    </submittedName>
</protein>
<dbReference type="AlphaFoldDB" id="A0A370GD66"/>
<evidence type="ECO:0000313" key="2">
    <source>
        <dbReference type="Proteomes" id="UP000254720"/>
    </source>
</evidence>
<dbReference type="Proteomes" id="UP000254720">
    <property type="component" value="Unassembled WGS sequence"/>
</dbReference>
<proteinExistence type="predicted"/>
<accession>A0A370GD66</accession>
<reference evidence="1 2" key="1">
    <citation type="submission" date="2018-07" db="EMBL/GenBank/DDBJ databases">
        <title>Genomic Encyclopedia of Type Strains, Phase IV (KMG-IV): sequencing the most valuable type-strain genomes for metagenomic binning, comparative biology and taxonomic classification.</title>
        <authorList>
            <person name="Goeker M."/>
        </authorList>
    </citation>
    <scope>NUCLEOTIDE SEQUENCE [LARGE SCALE GENOMIC DNA]</scope>
    <source>
        <strain evidence="1 2">DSM 16500</strain>
    </source>
</reference>